<dbReference type="AlphaFoldDB" id="A0AAN8ZND5"/>
<sequence>MLQRAASNAYSWWWASHIRTKQSKWMEQNLQDMDEKVEYILKIIDDDGDSFAKRAEMYYKKRPELINFVEESYRAYRALAERYDHLSRELQNANRTIATVFPEQVELSMDDDDEENLPKAFMPSGKLEERATDMLQRNPSIPKAPKIPAREFRAPSTFVTKKGQLKRMSSSAAHVPSSNSGLSKTEALEEIDKLQKGILVLQTEKEFVRSSYETAHAKYWEIEKQITEMQQKVCSLQDEFGIGTMIEDDEARSLMASTALKSCQEALKRLQEKQKKSAEEAKVEYQRIREAHEKFATVKHQFGVKHTDEQESRVENSASESPNLEQQIKSREEEKQVWESFREQVKQQLAASSNVSLTMTEMAEKIDELVNKVMAVENVVSSQTALVNQLRSETDDLQSHLCSLEEEKVLLAKDSDKMSNKVKQLEAELHRVHLLNHSIADQNKDLQTRLTEASCNLDHLSQKLDTVKPAEELKSDRLFPKRATNIEKGHALADSVNSENLTKGKKKEKDKEGKKGSDVSGLSDSAKAEDRKESTPQADSDLVAELKELGIDEEGEPNWKQLFLNVLEDREKILVEEYTATLRKLKEVKKKHSEIEKKNRDSLHEMAMQLKDLRYANAMKDEEIQSLKEKLKSSPTNSDENCESSMEESRQSAQRAYLDRKFSGGSFHVSDHQSPADSLEEQTVEHAEKNDVSTTLDIDKVHARFEDNEVKTVRLYDSEAVSATEEKLRGDIDDLLEENLDFWLRFSTSFHQVKKFQSSVQDLQSELENLREVKRQVGHARHHSLKSDAKPIYKHLREIQTELALWLEHNSVLRNELQCRLSSICNIQEEIARVSDASFVSEGAELSNYQAAKFQGEVLNMKQENNKVDDELQAGLKCVRMLQAQIEKLLSKLDEEFDVSETRSHHFLSKNSSTRPRIPLRSFLFGVKLKKQKPSLFSCVSPLQKQYSDLANRYP</sequence>
<feature type="coiled-coil region" evidence="2">
    <location>
        <begin position="753"/>
        <end position="780"/>
    </location>
</feature>
<feature type="region of interest" description="Disordered" evidence="3">
    <location>
        <begin position="305"/>
        <end position="331"/>
    </location>
</feature>
<dbReference type="InterPro" id="IPR011684">
    <property type="entry name" value="NAB"/>
</dbReference>
<evidence type="ECO:0000256" key="3">
    <source>
        <dbReference type="SAM" id="MobiDB-lite"/>
    </source>
</evidence>
<dbReference type="EMBL" id="JBAMMX010000005">
    <property type="protein sequence ID" value="KAK6940260.1"/>
    <property type="molecule type" value="Genomic_DNA"/>
</dbReference>
<dbReference type="Pfam" id="PF07765">
    <property type="entry name" value="KIP1"/>
    <property type="match status" value="1"/>
</dbReference>
<dbReference type="InterPro" id="IPR056888">
    <property type="entry name" value="NET2A-D/KIP1-like_dom"/>
</dbReference>
<feature type="coiled-coil region" evidence="2">
    <location>
        <begin position="260"/>
        <end position="291"/>
    </location>
</feature>
<dbReference type="PANTHER" id="PTHR31631">
    <property type="entry name" value="PROTEIN NETWORKED 2D"/>
    <property type="match status" value="1"/>
</dbReference>
<feature type="region of interest" description="Disordered" evidence="3">
    <location>
        <begin position="628"/>
        <end position="655"/>
    </location>
</feature>
<reference evidence="5 6" key="1">
    <citation type="submission" date="2023-12" db="EMBL/GenBank/DDBJ databases">
        <title>A high-quality genome assembly for Dillenia turbinata (Dilleniales).</title>
        <authorList>
            <person name="Chanderbali A."/>
        </authorList>
    </citation>
    <scope>NUCLEOTIDE SEQUENCE [LARGE SCALE GENOMIC DNA]</scope>
    <source>
        <strain evidence="5">LSX21</strain>
        <tissue evidence="5">Leaf</tissue>
    </source>
</reference>
<accession>A0AAN8ZND5</accession>
<feature type="coiled-coil region" evidence="2">
    <location>
        <begin position="408"/>
        <end position="463"/>
    </location>
</feature>
<feature type="compositionally biased region" description="Basic and acidic residues" evidence="3">
    <location>
        <begin position="305"/>
        <end position="314"/>
    </location>
</feature>
<dbReference type="Proteomes" id="UP001370490">
    <property type="component" value="Unassembled WGS sequence"/>
</dbReference>
<evidence type="ECO:0000259" key="4">
    <source>
        <dbReference type="PROSITE" id="PS51774"/>
    </source>
</evidence>
<gene>
    <name evidence="5" type="ORF">RJ641_029791</name>
</gene>
<comment type="caution">
    <text evidence="5">The sequence shown here is derived from an EMBL/GenBank/DDBJ whole genome shotgun (WGS) entry which is preliminary data.</text>
</comment>
<evidence type="ECO:0000256" key="2">
    <source>
        <dbReference type="SAM" id="Coils"/>
    </source>
</evidence>
<feature type="compositionally biased region" description="Basic and acidic residues" evidence="3">
    <location>
        <begin position="507"/>
        <end position="517"/>
    </location>
</feature>
<evidence type="ECO:0000256" key="1">
    <source>
        <dbReference type="ARBA" id="ARBA00023054"/>
    </source>
</evidence>
<organism evidence="5 6">
    <name type="scientific">Dillenia turbinata</name>
    <dbReference type="NCBI Taxonomy" id="194707"/>
    <lineage>
        <taxon>Eukaryota</taxon>
        <taxon>Viridiplantae</taxon>
        <taxon>Streptophyta</taxon>
        <taxon>Embryophyta</taxon>
        <taxon>Tracheophyta</taxon>
        <taxon>Spermatophyta</taxon>
        <taxon>Magnoliopsida</taxon>
        <taxon>eudicotyledons</taxon>
        <taxon>Gunneridae</taxon>
        <taxon>Pentapetalae</taxon>
        <taxon>Dilleniales</taxon>
        <taxon>Dilleniaceae</taxon>
        <taxon>Dillenia</taxon>
    </lineage>
</organism>
<name>A0AAN8ZND5_9MAGN</name>
<feature type="domain" description="NAB" evidence="4">
    <location>
        <begin position="10"/>
        <end position="90"/>
    </location>
</feature>
<dbReference type="Pfam" id="PF24918">
    <property type="entry name" value="NET2A_C"/>
    <property type="match status" value="1"/>
</dbReference>
<evidence type="ECO:0000313" key="5">
    <source>
        <dbReference type="EMBL" id="KAK6940260.1"/>
    </source>
</evidence>
<dbReference type="PROSITE" id="PS51774">
    <property type="entry name" value="NAB"/>
    <property type="match status" value="1"/>
</dbReference>
<keyword evidence="6" id="KW-1185">Reference proteome</keyword>
<proteinExistence type="predicted"/>
<feature type="region of interest" description="Disordered" evidence="3">
    <location>
        <begin position="489"/>
        <end position="540"/>
    </location>
</feature>
<dbReference type="GO" id="GO:0003779">
    <property type="term" value="F:actin binding"/>
    <property type="evidence" value="ECO:0007669"/>
    <property type="project" value="InterPro"/>
</dbReference>
<feature type="compositionally biased region" description="Polar residues" evidence="3">
    <location>
        <begin position="315"/>
        <end position="327"/>
    </location>
</feature>
<evidence type="ECO:0000313" key="6">
    <source>
        <dbReference type="Proteomes" id="UP001370490"/>
    </source>
</evidence>
<keyword evidence="1 2" id="KW-0175">Coiled coil</keyword>
<dbReference type="InterPro" id="IPR056889">
    <property type="entry name" value="NET2A-D/KIP1-like_C"/>
</dbReference>
<dbReference type="PANTHER" id="PTHR31631:SF3">
    <property type="entry name" value="PROTEIN NETWORKED 2B"/>
    <property type="match status" value="1"/>
</dbReference>
<protein>
    <submittedName>
        <fullName evidence="5">Protein Networked (NET), actin-binding (NAB) domain</fullName>
    </submittedName>
</protein>
<dbReference type="Pfam" id="PF25014">
    <property type="entry name" value="NET2A"/>
    <property type="match status" value="1"/>
</dbReference>